<dbReference type="AlphaFoldDB" id="A0A8H4VRS7"/>
<accession>A0A8H4VRS7</accession>
<organism evidence="2 3">
    <name type="scientific">Agrocybe pediades</name>
    <dbReference type="NCBI Taxonomy" id="84607"/>
    <lineage>
        <taxon>Eukaryota</taxon>
        <taxon>Fungi</taxon>
        <taxon>Dikarya</taxon>
        <taxon>Basidiomycota</taxon>
        <taxon>Agaricomycotina</taxon>
        <taxon>Agaricomycetes</taxon>
        <taxon>Agaricomycetidae</taxon>
        <taxon>Agaricales</taxon>
        <taxon>Agaricineae</taxon>
        <taxon>Strophariaceae</taxon>
        <taxon>Agrocybe</taxon>
    </lineage>
</organism>
<evidence type="ECO:0000313" key="2">
    <source>
        <dbReference type="EMBL" id="KAF4619707.1"/>
    </source>
</evidence>
<keyword evidence="1" id="KW-0812">Transmembrane</keyword>
<comment type="caution">
    <text evidence="2">The sequence shown here is derived from an EMBL/GenBank/DDBJ whole genome shotgun (WGS) entry which is preliminary data.</text>
</comment>
<evidence type="ECO:0000313" key="3">
    <source>
        <dbReference type="Proteomes" id="UP000521872"/>
    </source>
</evidence>
<dbReference type="Proteomes" id="UP000521872">
    <property type="component" value="Unassembled WGS sequence"/>
</dbReference>
<protein>
    <submittedName>
        <fullName evidence="2">Uncharacterized protein</fullName>
    </submittedName>
</protein>
<feature type="transmembrane region" description="Helical" evidence="1">
    <location>
        <begin position="70"/>
        <end position="91"/>
    </location>
</feature>
<evidence type="ECO:0000256" key="1">
    <source>
        <dbReference type="SAM" id="Phobius"/>
    </source>
</evidence>
<keyword evidence="1" id="KW-1133">Transmembrane helix</keyword>
<dbReference type="EMBL" id="JAACJL010000016">
    <property type="protein sequence ID" value="KAF4619707.1"/>
    <property type="molecule type" value="Genomic_DNA"/>
</dbReference>
<proteinExistence type="predicted"/>
<name>A0A8H4VRS7_9AGAR</name>
<keyword evidence="1" id="KW-0472">Membrane</keyword>
<gene>
    <name evidence="2" type="ORF">D9613_004847</name>
</gene>
<keyword evidence="3" id="KW-1185">Reference proteome</keyword>
<sequence>MFSIVLLMLAYKKGLLDATMSASTTLSWYLVPVLLHLHNFNTTTLPLLRFSLNFMADSSTSTTIMGLDPITFSISVFTIATTMAGFIALLSHMDPSYRYLRIAQSLNALNSTLDRLELEGAYLTPGQRNHVSQYLEKIEVDMQPVMLEVVPTWNVKRKIRAWLQSLTLWELSARVQRVELALTMIQPQQRLLSSVKDHDSIVKASKLRIRVRSCVNKVIAHLLPRDAEHEGQSLLTPVESPTTFSEDRVLIEEPLSMPSDRGFLPTYYEPSQRRYTVSYEIPEPLPRSYLPNPRRTTWHI</sequence>
<reference evidence="2 3" key="1">
    <citation type="submission" date="2019-12" db="EMBL/GenBank/DDBJ databases">
        <authorList>
            <person name="Floudas D."/>
            <person name="Bentzer J."/>
            <person name="Ahren D."/>
            <person name="Johansson T."/>
            <person name="Persson P."/>
            <person name="Tunlid A."/>
        </authorList>
    </citation>
    <scope>NUCLEOTIDE SEQUENCE [LARGE SCALE GENOMIC DNA]</scope>
    <source>
        <strain evidence="2 3">CBS 102.39</strain>
    </source>
</reference>